<dbReference type="PANTHER" id="PTHR34105">
    <property type="entry name" value="PROLINE-, GLUTAMIC ACID- AND LEUCINE-RICH PROTEIN 1"/>
    <property type="match status" value="1"/>
</dbReference>
<feature type="domain" description="Pre-rRNA-processing protein RIX1 N-terminal" evidence="5">
    <location>
        <begin position="41"/>
        <end position="232"/>
    </location>
</feature>
<evidence type="ECO:0000256" key="3">
    <source>
        <dbReference type="ARBA" id="ARBA00023242"/>
    </source>
</evidence>
<feature type="compositionally biased region" description="Polar residues" evidence="4">
    <location>
        <begin position="662"/>
        <end position="684"/>
    </location>
</feature>
<dbReference type="PANTHER" id="PTHR34105:SF1">
    <property type="entry name" value="PROLINE-, GLUTAMIC ACID- AND LEUCINE-RICH PROTEIN 1"/>
    <property type="match status" value="1"/>
</dbReference>
<dbReference type="GO" id="GO:0005634">
    <property type="term" value="C:nucleus"/>
    <property type="evidence" value="ECO:0007669"/>
    <property type="project" value="UniProtKB-SubCell"/>
</dbReference>
<dbReference type="Proteomes" id="UP000515123">
    <property type="component" value="Linkage group 12"/>
</dbReference>
<dbReference type="InterPro" id="IPR012583">
    <property type="entry name" value="RIX1_N"/>
</dbReference>
<keyword evidence="3" id="KW-0539">Nucleus</keyword>
<dbReference type="OrthoDB" id="20900at2759"/>
<feature type="compositionally biased region" description="Basic and acidic residues" evidence="4">
    <location>
        <begin position="831"/>
        <end position="842"/>
    </location>
</feature>
<evidence type="ECO:0000256" key="4">
    <source>
        <dbReference type="SAM" id="MobiDB-lite"/>
    </source>
</evidence>
<evidence type="ECO:0000313" key="6">
    <source>
        <dbReference type="Proteomes" id="UP000515123"/>
    </source>
</evidence>
<comment type="similarity">
    <text evidence="2">Belongs to the RIX1/PELP1 family.</text>
</comment>
<reference evidence="6" key="1">
    <citation type="journal article" date="2015" name="Nat. Genet.">
        <title>The pineapple genome and the evolution of CAM photosynthesis.</title>
        <authorList>
            <person name="Ming R."/>
            <person name="VanBuren R."/>
            <person name="Wai C.M."/>
            <person name="Tang H."/>
            <person name="Schatz M.C."/>
            <person name="Bowers J.E."/>
            <person name="Lyons E."/>
            <person name="Wang M.L."/>
            <person name="Chen J."/>
            <person name="Biggers E."/>
            <person name="Zhang J."/>
            <person name="Huang L."/>
            <person name="Zhang L."/>
            <person name="Miao W."/>
            <person name="Zhang J."/>
            <person name="Ye Z."/>
            <person name="Miao C."/>
            <person name="Lin Z."/>
            <person name="Wang H."/>
            <person name="Zhou H."/>
            <person name="Yim W.C."/>
            <person name="Priest H.D."/>
            <person name="Zheng C."/>
            <person name="Woodhouse M."/>
            <person name="Edger P.P."/>
            <person name="Guyot R."/>
            <person name="Guo H.B."/>
            <person name="Guo H."/>
            <person name="Zheng G."/>
            <person name="Singh R."/>
            <person name="Sharma A."/>
            <person name="Min X."/>
            <person name="Zheng Y."/>
            <person name="Lee H."/>
            <person name="Gurtowski J."/>
            <person name="Sedlazeck F.J."/>
            <person name="Harkess A."/>
            <person name="McKain M.R."/>
            <person name="Liao Z."/>
            <person name="Fang J."/>
            <person name="Liu J."/>
            <person name="Zhang X."/>
            <person name="Zhang Q."/>
            <person name="Hu W."/>
            <person name="Qin Y."/>
            <person name="Wang K."/>
            <person name="Chen L.Y."/>
            <person name="Shirley N."/>
            <person name="Lin Y.R."/>
            <person name="Liu L.Y."/>
            <person name="Hernandez A.G."/>
            <person name="Wright C.L."/>
            <person name="Bulone V."/>
            <person name="Tuskan G.A."/>
            <person name="Heath K."/>
            <person name="Zee F."/>
            <person name="Moore P.H."/>
            <person name="Sunkar R."/>
            <person name="Leebens-Mack J.H."/>
            <person name="Mockler T."/>
            <person name="Bennetzen J.L."/>
            <person name="Freeling M."/>
            <person name="Sankoff D."/>
            <person name="Paterson A.H."/>
            <person name="Zhu X."/>
            <person name="Yang X."/>
            <person name="Smith J.A."/>
            <person name="Cushman J.C."/>
            <person name="Paull R.E."/>
            <person name="Yu Q."/>
        </authorList>
    </citation>
    <scope>NUCLEOTIDE SEQUENCE [LARGE SCALE GENOMIC DNA]</scope>
    <source>
        <strain evidence="6">cv. F153</strain>
    </source>
</reference>
<evidence type="ECO:0000313" key="7">
    <source>
        <dbReference type="RefSeq" id="XP_020099859.1"/>
    </source>
</evidence>
<feature type="compositionally biased region" description="Basic and acidic residues" evidence="4">
    <location>
        <begin position="731"/>
        <end position="742"/>
    </location>
</feature>
<feature type="compositionally biased region" description="Basic and acidic residues" evidence="4">
    <location>
        <begin position="714"/>
        <end position="723"/>
    </location>
</feature>
<evidence type="ECO:0000259" key="5">
    <source>
        <dbReference type="Pfam" id="PF08167"/>
    </source>
</evidence>
<dbReference type="Gene3D" id="1.25.10.10">
    <property type="entry name" value="Leucine-rich Repeat Variant"/>
    <property type="match status" value="1"/>
</dbReference>
<evidence type="ECO:0000256" key="1">
    <source>
        <dbReference type="ARBA" id="ARBA00004123"/>
    </source>
</evidence>
<feature type="compositionally biased region" description="Basic and acidic residues" evidence="4">
    <location>
        <begin position="685"/>
        <end position="694"/>
    </location>
</feature>
<accession>A0A6P5FV47</accession>
<proteinExistence type="inferred from homology"/>
<dbReference type="RefSeq" id="XP_020099859.1">
    <property type="nucleotide sequence ID" value="XM_020244270.1"/>
</dbReference>
<dbReference type="GeneID" id="109718194"/>
<feature type="compositionally biased region" description="Polar residues" evidence="4">
    <location>
        <begin position="764"/>
        <end position="776"/>
    </location>
</feature>
<evidence type="ECO:0000256" key="2">
    <source>
        <dbReference type="ARBA" id="ARBA00010511"/>
    </source>
</evidence>
<dbReference type="GO" id="GO:0006364">
    <property type="term" value="P:rRNA processing"/>
    <property type="evidence" value="ECO:0007669"/>
    <property type="project" value="TreeGrafter"/>
</dbReference>
<dbReference type="InterPro" id="IPR011989">
    <property type="entry name" value="ARM-like"/>
</dbReference>
<dbReference type="Pfam" id="PF08167">
    <property type="entry name" value="RIX1"/>
    <property type="match status" value="1"/>
</dbReference>
<comment type="subcellular location">
    <subcellularLocation>
        <location evidence="1">Nucleus</location>
    </subcellularLocation>
</comment>
<gene>
    <name evidence="7" type="primary">LOC109718194</name>
</gene>
<dbReference type="AlphaFoldDB" id="A0A6P5FV47"/>
<feature type="region of interest" description="Disordered" evidence="4">
    <location>
        <begin position="818"/>
        <end position="876"/>
    </location>
</feature>
<dbReference type="InterPro" id="IPR016024">
    <property type="entry name" value="ARM-type_fold"/>
</dbReference>
<protein>
    <submittedName>
        <fullName evidence="7">Proline-, glutamic acid- and leucine-rich protein 1</fullName>
    </submittedName>
</protein>
<organism evidence="6 7">
    <name type="scientific">Ananas comosus</name>
    <name type="common">Pineapple</name>
    <name type="synonym">Ananas ananas</name>
    <dbReference type="NCBI Taxonomy" id="4615"/>
    <lineage>
        <taxon>Eukaryota</taxon>
        <taxon>Viridiplantae</taxon>
        <taxon>Streptophyta</taxon>
        <taxon>Embryophyta</taxon>
        <taxon>Tracheophyta</taxon>
        <taxon>Spermatophyta</taxon>
        <taxon>Magnoliopsida</taxon>
        <taxon>Liliopsida</taxon>
        <taxon>Poales</taxon>
        <taxon>Bromeliaceae</taxon>
        <taxon>Bromelioideae</taxon>
        <taxon>Ananas</taxon>
    </lineage>
</organism>
<feature type="compositionally biased region" description="Acidic residues" evidence="4">
    <location>
        <begin position="702"/>
        <end position="713"/>
    </location>
</feature>
<feature type="region of interest" description="Disordered" evidence="4">
    <location>
        <begin position="658"/>
        <end position="785"/>
    </location>
</feature>
<keyword evidence="6" id="KW-1185">Reference proteome</keyword>
<dbReference type="Gramene" id="Aco000314.1.mrna1">
    <property type="protein sequence ID" value="Aco000314.1.mrna1"/>
    <property type="gene ID" value="Aco000314.1.path1"/>
</dbReference>
<sequence>MAIAGFVEGMGDHKLKPRLLSSLVRERLPGGDGAAGSRPSPSPAELSSVLAAVKTHGLLAEAAAAAATAAGRPDPELAESWRGAVDAWADRVLSLVSSNASDKRWAGACLLGVTVEECSSERFVASYSLWFQKLLPNIQQPSTTYFVKVASCAALADLFTRLANFSNLKKDSTSFAGKLVQPVLQLLNEDGPFTLWGGAINLLCTLMQFYPPSVQRYYDHVEATLVSKIMSGKLDTHTSRKFAFCLALLPKARGDEESWSLLMQKLLIVITKLVDDAFQGLEDEAKSSEVMKLLVPPGKGTPPPLGGQQNLEERSHNATRRLRDYTIPTISTLIHCCCMMLTNPYLVQVNVPLRPLLAVIRRVLSVDGSLSRSLLPFTTALDQELLCSELPYLHLDFLNLLISTIKGVRSQFLPHAATVVRLLIEFFRRAKLPSIRIKVYYIMQMLLISMGIGVALYIAEEVIKNAFADLDDSSKGNSLFPSACTSIVSEAVQQNSSRKRKNISRAPLQQCNSIGSDIAPDAGKMVAPLSVKIAALKALEALLTVGGSLDSLRRPDVDRLLITVATKACELGWGYEGNSAVIIEESGISRADFQLAALKALLASLLSLGRGRPPYLSQGLELFRRGKLETGTELATFCAHALLALELLIHPRALPLEEPPTGKSSMPGSIFHASQNPNLLSSTSSDREAIRDSKLYFNWSDPDGEQSDDDDSMEDARPEKFARVDVPPAGHRIEQGDQEKSPRVNAEMASPSYSKETKDADMVESNNSKDPSSHGTNVLPDVAKRVSPVSEATTVVGDLDIDKFNNLRSDVSKFDSILDSGDFTNNNIAGKPHDSDNNEKAADGAVRILGKESKTDDSDSDSDSIPEIRLWDSDSD</sequence>
<name>A0A6P5FV47_ANACO</name>
<reference evidence="7" key="2">
    <citation type="submission" date="2025-08" db="UniProtKB">
        <authorList>
            <consortium name="RefSeq"/>
        </authorList>
    </citation>
    <scope>IDENTIFICATION</scope>
    <source>
        <tissue evidence="7">Leaf</tissue>
    </source>
</reference>
<dbReference type="SUPFAM" id="SSF48371">
    <property type="entry name" value="ARM repeat"/>
    <property type="match status" value="1"/>
</dbReference>